<keyword evidence="2" id="KW-0808">Transferase</keyword>
<dbReference type="InterPro" id="IPR000182">
    <property type="entry name" value="GNAT_dom"/>
</dbReference>
<evidence type="ECO:0000313" key="3">
    <source>
        <dbReference type="Proteomes" id="UP000239494"/>
    </source>
</evidence>
<dbReference type="AlphaFoldDB" id="A0A2T0T9I7"/>
<organism evidence="2 3">
    <name type="scientific">Umezawaea tangerina</name>
    <dbReference type="NCBI Taxonomy" id="84725"/>
    <lineage>
        <taxon>Bacteria</taxon>
        <taxon>Bacillati</taxon>
        <taxon>Actinomycetota</taxon>
        <taxon>Actinomycetes</taxon>
        <taxon>Pseudonocardiales</taxon>
        <taxon>Pseudonocardiaceae</taxon>
        <taxon>Umezawaea</taxon>
    </lineage>
</organism>
<feature type="domain" description="N-acetyltransferase" evidence="1">
    <location>
        <begin position="16"/>
        <end position="161"/>
    </location>
</feature>
<dbReference type="Pfam" id="PF00583">
    <property type="entry name" value="Acetyltransf_1"/>
    <property type="match status" value="1"/>
</dbReference>
<protein>
    <submittedName>
        <fullName evidence="2">Acetyltransferase (GNAT) family protein</fullName>
    </submittedName>
</protein>
<comment type="caution">
    <text evidence="2">The sequence shown here is derived from an EMBL/GenBank/DDBJ whole genome shotgun (WGS) entry which is preliminary data.</text>
</comment>
<dbReference type="RefSeq" id="WP_106187732.1">
    <property type="nucleotide sequence ID" value="NZ_PVTF01000004.1"/>
</dbReference>
<name>A0A2T0T9I7_9PSEU</name>
<dbReference type="Gene3D" id="3.40.630.30">
    <property type="match status" value="1"/>
</dbReference>
<dbReference type="SUPFAM" id="SSF55729">
    <property type="entry name" value="Acyl-CoA N-acyltransferases (Nat)"/>
    <property type="match status" value="1"/>
</dbReference>
<dbReference type="InterPro" id="IPR016181">
    <property type="entry name" value="Acyl_CoA_acyltransferase"/>
</dbReference>
<dbReference type="OrthoDB" id="4256927at2"/>
<accession>A0A2T0T9I7</accession>
<reference evidence="2 3" key="1">
    <citation type="submission" date="2018-03" db="EMBL/GenBank/DDBJ databases">
        <title>Genomic Encyclopedia of Archaeal and Bacterial Type Strains, Phase II (KMG-II): from individual species to whole genera.</title>
        <authorList>
            <person name="Goeker M."/>
        </authorList>
    </citation>
    <scope>NUCLEOTIDE SEQUENCE [LARGE SCALE GENOMIC DNA]</scope>
    <source>
        <strain evidence="2 3">DSM 44720</strain>
    </source>
</reference>
<evidence type="ECO:0000313" key="2">
    <source>
        <dbReference type="EMBL" id="PRY42309.1"/>
    </source>
</evidence>
<dbReference type="Proteomes" id="UP000239494">
    <property type="component" value="Unassembled WGS sequence"/>
</dbReference>
<dbReference type="EMBL" id="PVTF01000004">
    <property type="protein sequence ID" value="PRY42309.1"/>
    <property type="molecule type" value="Genomic_DNA"/>
</dbReference>
<gene>
    <name evidence="2" type="ORF">CLV43_104139</name>
</gene>
<dbReference type="PROSITE" id="PS51186">
    <property type="entry name" value="GNAT"/>
    <property type="match status" value="1"/>
</dbReference>
<proteinExistence type="predicted"/>
<dbReference type="CDD" id="cd04301">
    <property type="entry name" value="NAT_SF"/>
    <property type="match status" value="1"/>
</dbReference>
<sequence>MNGPRVHALDRWSAPAAVDAVFEGLSDHSRYLRFHSPMPRLTKAFRDRLTDLDGHRHVAVVAEVVGRPIGIARLVATEPGCAEIAVAVVDHWQRRGVGRMLLTELAQLAGTLCYTELHGDVLPENTAMVRLVRGAMPGARTVHQDGVVHYSFPVAWAFGAPTHEDLLAVVSPVVR</sequence>
<keyword evidence="3" id="KW-1185">Reference proteome</keyword>
<evidence type="ECO:0000259" key="1">
    <source>
        <dbReference type="PROSITE" id="PS51186"/>
    </source>
</evidence>
<dbReference type="GO" id="GO:0016747">
    <property type="term" value="F:acyltransferase activity, transferring groups other than amino-acyl groups"/>
    <property type="evidence" value="ECO:0007669"/>
    <property type="project" value="InterPro"/>
</dbReference>